<organism evidence="1">
    <name type="scientific">Arundo donax</name>
    <name type="common">Giant reed</name>
    <name type="synonym">Donax arundinaceus</name>
    <dbReference type="NCBI Taxonomy" id="35708"/>
    <lineage>
        <taxon>Eukaryota</taxon>
        <taxon>Viridiplantae</taxon>
        <taxon>Streptophyta</taxon>
        <taxon>Embryophyta</taxon>
        <taxon>Tracheophyta</taxon>
        <taxon>Spermatophyta</taxon>
        <taxon>Magnoliopsida</taxon>
        <taxon>Liliopsida</taxon>
        <taxon>Poales</taxon>
        <taxon>Poaceae</taxon>
        <taxon>PACMAD clade</taxon>
        <taxon>Arundinoideae</taxon>
        <taxon>Arundineae</taxon>
        <taxon>Arundo</taxon>
    </lineage>
</organism>
<reference evidence="1" key="1">
    <citation type="submission" date="2014-09" db="EMBL/GenBank/DDBJ databases">
        <authorList>
            <person name="Magalhaes I.L.F."/>
            <person name="Oliveira U."/>
            <person name="Santos F.R."/>
            <person name="Vidigal T.H.D.A."/>
            <person name="Brescovit A.D."/>
            <person name="Santos A.J."/>
        </authorList>
    </citation>
    <scope>NUCLEOTIDE SEQUENCE</scope>
    <source>
        <tissue evidence="1">Shoot tissue taken approximately 20 cm above the soil surface</tissue>
    </source>
</reference>
<proteinExistence type="predicted"/>
<reference evidence="1" key="2">
    <citation type="journal article" date="2015" name="Data Brief">
        <title>Shoot transcriptome of the giant reed, Arundo donax.</title>
        <authorList>
            <person name="Barrero R.A."/>
            <person name="Guerrero F.D."/>
            <person name="Moolhuijzen P."/>
            <person name="Goolsby J.A."/>
            <person name="Tidwell J."/>
            <person name="Bellgard S.E."/>
            <person name="Bellgard M.I."/>
        </authorList>
    </citation>
    <scope>NUCLEOTIDE SEQUENCE</scope>
    <source>
        <tissue evidence="1">Shoot tissue taken approximately 20 cm above the soil surface</tissue>
    </source>
</reference>
<evidence type="ECO:0000313" key="1">
    <source>
        <dbReference type="EMBL" id="JAD43474.1"/>
    </source>
</evidence>
<name>A0A0A8ZVS4_ARUDO</name>
<accession>A0A0A8ZVS4</accession>
<dbReference type="AlphaFoldDB" id="A0A0A8ZVS4"/>
<sequence length="100" mass="11455">MHEEDIHMEHSRFANKINEKSCSIKILCKKILEEGHVSQPHELHWPINSDEPCLRAMTTKNGSKIEKLLPLLCSIIISLHDPTDTIISAKNMYLLSNHKS</sequence>
<protein>
    <submittedName>
        <fullName evidence="1">Uncharacterized protein</fullName>
    </submittedName>
</protein>
<dbReference type="EMBL" id="GBRH01254421">
    <property type="protein sequence ID" value="JAD43474.1"/>
    <property type="molecule type" value="Transcribed_RNA"/>
</dbReference>